<proteinExistence type="predicted"/>
<gene>
    <name evidence="1" type="ORF">HMPREF9970_0867</name>
</gene>
<dbReference type="Proteomes" id="UP000005039">
    <property type="component" value="Unassembled WGS sequence"/>
</dbReference>
<evidence type="ECO:0000313" key="2">
    <source>
        <dbReference type="Proteomes" id="UP000005039"/>
    </source>
</evidence>
<sequence length="45" mass="5116">MNNIANYGDMMYKLLIVDDEPIIRRGIKTLAISSEIGIDEIFLCL</sequence>
<accession>I0R4C5</accession>
<name>I0R4C5_9FIRM</name>
<dbReference type="AlphaFoldDB" id="I0R4C5"/>
<comment type="caution">
    <text evidence="1">The sequence shown here is derived from an EMBL/GenBank/DDBJ whole genome shotgun (WGS) entry which is preliminary data.</text>
</comment>
<evidence type="ECO:0008006" key="3">
    <source>
        <dbReference type="Google" id="ProtNLM"/>
    </source>
</evidence>
<dbReference type="EMBL" id="AJGH01000133">
    <property type="protein sequence ID" value="EIC94533.1"/>
    <property type="molecule type" value="Genomic_DNA"/>
</dbReference>
<evidence type="ECO:0000313" key="1">
    <source>
        <dbReference type="EMBL" id="EIC94533.1"/>
    </source>
</evidence>
<keyword evidence="2" id="KW-1185">Reference proteome</keyword>
<organism evidence="1 2">
    <name type="scientific">Lachnoanaerobaculum saburreum F0468</name>
    <dbReference type="NCBI Taxonomy" id="1095750"/>
    <lineage>
        <taxon>Bacteria</taxon>
        <taxon>Bacillati</taxon>
        <taxon>Bacillota</taxon>
        <taxon>Clostridia</taxon>
        <taxon>Lachnospirales</taxon>
        <taxon>Lachnospiraceae</taxon>
        <taxon>Lachnoanaerobaculum</taxon>
    </lineage>
</organism>
<reference evidence="1 2" key="1">
    <citation type="submission" date="2012-03" db="EMBL/GenBank/DDBJ databases">
        <authorList>
            <person name="Durkin A.S."/>
            <person name="McCorrison J."/>
            <person name="Torralba M."/>
            <person name="Gillis M."/>
            <person name="Methe B."/>
            <person name="Sutton G."/>
            <person name="Nelson K.E."/>
        </authorList>
    </citation>
    <scope>NUCLEOTIDE SEQUENCE [LARGE SCALE GENOMIC DNA]</scope>
    <source>
        <strain evidence="1 2">F0468</strain>
    </source>
</reference>
<protein>
    <recommendedName>
        <fullName evidence="3">Stage 0 sporulation protein A homolog</fullName>
    </recommendedName>
</protein>